<evidence type="ECO:0000313" key="1">
    <source>
        <dbReference type="EMBL" id="RCK79487.1"/>
    </source>
</evidence>
<gene>
    <name evidence="1" type="ORF">OZSIB_4241</name>
</gene>
<evidence type="ECO:0008006" key="3">
    <source>
        <dbReference type="Google" id="ProtNLM"/>
    </source>
</evidence>
<dbReference type="Proteomes" id="UP000252355">
    <property type="component" value="Unassembled WGS sequence"/>
</dbReference>
<sequence length="66" mass="7384">MTTKAPPPPRIDCHRCVHFYVTWDKHMPFGCRGHGFKSAQLPSQVVFASSGTACLLFQLKPLPKKS</sequence>
<comment type="caution">
    <text evidence="1">The sequence shown here is derived from an EMBL/GenBank/DDBJ whole genome shotgun (WGS) entry which is preliminary data.</text>
</comment>
<proteinExistence type="predicted"/>
<name>A0A367ZNP3_9BACT</name>
<organism evidence="1 2">
    <name type="scientific">Candidatus Ozemobacter sibiricus</name>
    <dbReference type="NCBI Taxonomy" id="2268124"/>
    <lineage>
        <taxon>Bacteria</taxon>
        <taxon>Candidatus Ozemobacteria</taxon>
        <taxon>Candidatus Ozemobacterales</taxon>
        <taxon>Candidatus Ozemobacteraceae</taxon>
        <taxon>Candidatus Ozemobacter</taxon>
    </lineage>
</organism>
<dbReference type="EMBL" id="QOQW01000012">
    <property type="protein sequence ID" value="RCK79487.1"/>
    <property type="molecule type" value="Genomic_DNA"/>
</dbReference>
<evidence type="ECO:0000313" key="2">
    <source>
        <dbReference type="Proteomes" id="UP000252355"/>
    </source>
</evidence>
<protein>
    <recommendedName>
        <fullName evidence="3">Uracil-DNA glycosylase</fullName>
    </recommendedName>
</protein>
<reference evidence="1 2" key="1">
    <citation type="submission" date="2018-05" db="EMBL/GenBank/DDBJ databases">
        <title>A metagenomic window into the 2 km-deep terrestrial subsurface aquifer revealed taxonomically and functionally diverse microbial community comprising novel uncultured bacterial lineages.</title>
        <authorList>
            <person name="Kadnikov V.V."/>
            <person name="Mardanov A.V."/>
            <person name="Beletsky A.V."/>
            <person name="Banks D."/>
            <person name="Pimenov N.V."/>
            <person name="Frank Y.A."/>
            <person name="Karnachuk O.V."/>
            <person name="Ravin N.V."/>
        </authorList>
    </citation>
    <scope>NUCLEOTIDE SEQUENCE [LARGE SCALE GENOMIC DNA]</scope>
    <source>
        <strain evidence="1">BY5</strain>
    </source>
</reference>
<dbReference type="AlphaFoldDB" id="A0A367ZNP3"/>
<accession>A0A367ZNP3</accession>